<dbReference type="SUPFAM" id="SSF52540">
    <property type="entry name" value="P-loop containing nucleoside triphosphate hydrolases"/>
    <property type="match status" value="1"/>
</dbReference>
<dbReference type="InterPro" id="IPR051782">
    <property type="entry name" value="ABC_Transporter_VariousFunc"/>
</dbReference>
<feature type="domain" description="ABC transporter" evidence="4">
    <location>
        <begin position="7"/>
        <end position="225"/>
    </location>
</feature>
<dbReference type="PROSITE" id="PS00211">
    <property type="entry name" value="ABC_TRANSPORTER_1"/>
    <property type="match status" value="1"/>
</dbReference>
<dbReference type="Gene3D" id="3.40.50.300">
    <property type="entry name" value="P-loop containing nucleotide triphosphate hydrolases"/>
    <property type="match status" value="1"/>
</dbReference>
<proteinExistence type="predicted"/>
<dbReference type="AlphaFoldDB" id="A0A1M5FB47"/>
<dbReference type="STRING" id="930117.SAMN05216225_10082"/>
<sequence length="247" mass="27869">MKEDIVLTISQLSKTYGKKQVLHPVDLKVKRGECVVLCGGNGAGKSTLIKMITGIEKQSTGKFTFKVDNKKKFGFMPDAMDFPGELTAIEVLKYYGKFLNASEDKINELLKRVGLWDVRNQKVGSFSKGMSQRVNLAQTLLADVDVYILDEPTNGLDPYWVIEFKEIIHDLKREGKTILLSSHIMRDVAEISDRVVILFEGAIKEDGSLEEIYARNNCESLEEVFLKLLKLQTNQSVLRKTLEYDAG</sequence>
<dbReference type="Proteomes" id="UP000183988">
    <property type="component" value="Unassembled WGS sequence"/>
</dbReference>
<keyword evidence="3 5" id="KW-0067">ATP-binding</keyword>
<keyword evidence="2" id="KW-0547">Nucleotide-binding</keyword>
<reference evidence="5 6" key="1">
    <citation type="submission" date="2016-11" db="EMBL/GenBank/DDBJ databases">
        <authorList>
            <person name="Jaros S."/>
            <person name="Januszkiewicz K."/>
            <person name="Wedrychowicz H."/>
        </authorList>
    </citation>
    <scope>NUCLEOTIDE SEQUENCE [LARGE SCALE GENOMIC DNA]</scope>
    <source>
        <strain evidence="5 6">IBRC-M 10683</strain>
    </source>
</reference>
<dbReference type="PANTHER" id="PTHR42939:SF1">
    <property type="entry name" value="ABC TRANSPORTER ATP-BINDING PROTEIN ALBC-RELATED"/>
    <property type="match status" value="1"/>
</dbReference>
<evidence type="ECO:0000313" key="5">
    <source>
        <dbReference type="EMBL" id="SHF88669.1"/>
    </source>
</evidence>
<dbReference type="InterPro" id="IPR003593">
    <property type="entry name" value="AAA+_ATPase"/>
</dbReference>
<keyword evidence="1" id="KW-0813">Transport</keyword>
<dbReference type="InterPro" id="IPR017871">
    <property type="entry name" value="ABC_transporter-like_CS"/>
</dbReference>
<dbReference type="InterPro" id="IPR027417">
    <property type="entry name" value="P-loop_NTPase"/>
</dbReference>
<protein>
    <submittedName>
        <fullName evidence="5">ABC-2 type transport system ATP-binding protein</fullName>
    </submittedName>
</protein>
<dbReference type="GO" id="GO:0016887">
    <property type="term" value="F:ATP hydrolysis activity"/>
    <property type="evidence" value="ECO:0007669"/>
    <property type="project" value="InterPro"/>
</dbReference>
<organism evidence="5 6">
    <name type="scientific">Ornithinibacillus halophilus</name>
    <dbReference type="NCBI Taxonomy" id="930117"/>
    <lineage>
        <taxon>Bacteria</taxon>
        <taxon>Bacillati</taxon>
        <taxon>Bacillota</taxon>
        <taxon>Bacilli</taxon>
        <taxon>Bacillales</taxon>
        <taxon>Bacillaceae</taxon>
        <taxon>Ornithinibacillus</taxon>
    </lineage>
</organism>
<gene>
    <name evidence="5" type="ORF">SAMN05216225_10082</name>
</gene>
<dbReference type="OrthoDB" id="2353216at2"/>
<keyword evidence="6" id="KW-1185">Reference proteome</keyword>
<evidence type="ECO:0000256" key="1">
    <source>
        <dbReference type="ARBA" id="ARBA00022448"/>
    </source>
</evidence>
<evidence type="ECO:0000259" key="4">
    <source>
        <dbReference type="PROSITE" id="PS50893"/>
    </source>
</evidence>
<dbReference type="Pfam" id="PF00005">
    <property type="entry name" value="ABC_tran"/>
    <property type="match status" value="1"/>
</dbReference>
<dbReference type="PANTHER" id="PTHR42939">
    <property type="entry name" value="ABC TRANSPORTER ATP-BINDING PROTEIN ALBC-RELATED"/>
    <property type="match status" value="1"/>
</dbReference>
<dbReference type="InterPro" id="IPR003439">
    <property type="entry name" value="ABC_transporter-like_ATP-bd"/>
</dbReference>
<evidence type="ECO:0000256" key="3">
    <source>
        <dbReference type="ARBA" id="ARBA00022840"/>
    </source>
</evidence>
<evidence type="ECO:0000256" key="2">
    <source>
        <dbReference type="ARBA" id="ARBA00022741"/>
    </source>
</evidence>
<dbReference type="SMART" id="SM00382">
    <property type="entry name" value="AAA"/>
    <property type="match status" value="1"/>
</dbReference>
<dbReference type="RefSeq" id="WP_072888847.1">
    <property type="nucleotide sequence ID" value="NZ_FQVW01000008.1"/>
</dbReference>
<dbReference type="GO" id="GO:0005524">
    <property type="term" value="F:ATP binding"/>
    <property type="evidence" value="ECO:0007669"/>
    <property type="project" value="UniProtKB-KW"/>
</dbReference>
<name>A0A1M5FB47_9BACI</name>
<dbReference type="PROSITE" id="PS50893">
    <property type="entry name" value="ABC_TRANSPORTER_2"/>
    <property type="match status" value="1"/>
</dbReference>
<dbReference type="EMBL" id="FQVW01000008">
    <property type="protein sequence ID" value="SHF88669.1"/>
    <property type="molecule type" value="Genomic_DNA"/>
</dbReference>
<evidence type="ECO:0000313" key="6">
    <source>
        <dbReference type="Proteomes" id="UP000183988"/>
    </source>
</evidence>
<accession>A0A1M5FB47</accession>